<comment type="similarity">
    <text evidence="2">Belongs to the transposase 27 family.</text>
</comment>
<accession>A0ABQ1UYQ2</accession>
<dbReference type="PANTHER" id="PTHR33293">
    <property type="entry name" value="INSERTION ELEMENT IS1 1 PROTEIN INSB-RELATED"/>
    <property type="match status" value="1"/>
</dbReference>
<dbReference type="InterPro" id="IPR051354">
    <property type="entry name" value="Transposase_27_IS1"/>
</dbReference>
<dbReference type="PANTHER" id="PTHR33293:SF1">
    <property type="entry name" value="INSERTION ELEMENT IS1 1 PROTEIN INSB-RELATED"/>
    <property type="match status" value="1"/>
</dbReference>
<dbReference type="EMBL" id="BMHT01000029">
    <property type="protein sequence ID" value="GGF29024.1"/>
    <property type="molecule type" value="Genomic_DNA"/>
</dbReference>
<reference evidence="6" key="1">
    <citation type="journal article" date="2019" name="Int. J. Syst. Evol. Microbiol.">
        <title>The Global Catalogue of Microorganisms (GCM) 10K type strain sequencing project: providing services to taxonomists for standard genome sequencing and annotation.</title>
        <authorList>
            <consortium name="The Broad Institute Genomics Platform"/>
            <consortium name="The Broad Institute Genome Sequencing Center for Infectious Disease"/>
            <person name="Wu L."/>
            <person name="Ma J."/>
        </authorList>
    </citation>
    <scope>NUCLEOTIDE SEQUENCE [LARGE SCALE GENOMIC DNA]</scope>
    <source>
        <strain evidence="6">CGMCC 1.15197</strain>
    </source>
</reference>
<dbReference type="Proteomes" id="UP000632273">
    <property type="component" value="Unassembled WGS sequence"/>
</dbReference>
<name>A0ABQ1UYQ2_9BACT</name>
<gene>
    <name evidence="5" type="ORF">GCM10011383_45940</name>
</gene>
<keyword evidence="6" id="KW-1185">Reference proteome</keyword>
<dbReference type="RefSeq" id="WP_262892056.1">
    <property type="nucleotide sequence ID" value="NZ_BMHT01000029.1"/>
</dbReference>
<dbReference type="NCBIfam" id="NF033558">
    <property type="entry name" value="transpos_IS1"/>
    <property type="match status" value="1"/>
</dbReference>
<evidence type="ECO:0000256" key="3">
    <source>
        <dbReference type="ARBA" id="ARBA00022578"/>
    </source>
</evidence>
<keyword evidence="3" id="KW-0815">Transposition</keyword>
<dbReference type="InterPro" id="IPR005063">
    <property type="entry name" value="Transposase_27"/>
</dbReference>
<proteinExistence type="inferred from homology"/>
<comment type="caution">
    <text evidence="5">The sequence shown here is derived from an EMBL/GenBank/DDBJ whole genome shotgun (WGS) entry which is preliminary data.</text>
</comment>
<evidence type="ECO:0000256" key="1">
    <source>
        <dbReference type="ARBA" id="ARBA00004091"/>
    </source>
</evidence>
<organism evidence="5 6">
    <name type="scientific">Hymenobacter cavernae</name>
    <dbReference type="NCBI Taxonomy" id="2044852"/>
    <lineage>
        <taxon>Bacteria</taxon>
        <taxon>Pseudomonadati</taxon>
        <taxon>Bacteroidota</taxon>
        <taxon>Cytophagia</taxon>
        <taxon>Cytophagales</taxon>
        <taxon>Hymenobacteraceae</taxon>
        <taxon>Hymenobacter</taxon>
    </lineage>
</organism>
<evidence type="ECO:0000313" key="5">
    <source>
        <dbReference type="EMBL" id="GGF29024.1"/>
    </source>
</evidence>
<keyword evidence="4" id="KW-0233">DNA recombination</keyword>
<comment type="function">
    <text evidence="1">Absolutely required for transposition of IS1.</text>
</comment>
<evidence type="ECO:0000256" key="4">
    <source>
        <dbReference type="ARBA" id="ARBA00023172"/>
    </source>
</evidence>
<protein>
    <submittedName>
        <fullName evidence="5">IS1 transposase</fullName>
    </submittedName>
</protein>
<evidence type="ECO:0000313" key="6">
    <source>
        <dbReference type="Proteomes" id="UP000632273"/>
    </source>
</evidence>
<sequence>MELDEMWTFVGRKRRKVWLWLAVERGTRRIVAWVLGCRGQATARRLWQALPRPYRTNTWYYTDEWEAYQGVLPRHAHQAHPKGSGQTSIVEAINCSLRQRCGVLVRRSCSFSRSLAMHQVRIQLVIDEHNRQFTI</sequence>
<evidence type="ECO:0000256" key="2">
    <source>
        <dbReference type="ARBA" id="ARBA00008841"/>
    </source>
</evidence>
<dbReference type="Pfam" id="PF03400">
    <property type="entry name" value="DDE_Tnp_IS1"/>
    <property type="match status" value="1"/>
</dbReference>